<keyword evidence="1" id="KW-0812">Transmembrane</keyword>
<dbReference type="Proteomes" id="UP000259636">
    <property type="component" value="Chromosome"/>
</dbReference>
<feature type="transmembrane region" description="Helical" evidence="1">
    <location>
        <begin position="50"/>
        <end position="72"/>
    </location>
</feature>
<dbReference type="GeneID" id="300114396"/>
<gene>
    <name evidence="2" type="ORF">D0C37_09320</name>
</gene>
<organism evidence="2 3">
    <name type="scientific">Streptomyces koyangensis</name>
    <dbReference type="NCBI Taxonomy" id="188770"/>
    <lineage>
        <taxon>Bacteria</taxon>
        <taxon>Bacillati</taxon>
        <taxon>Actinomycetota</taxon>
        <taxon>Actinomycetes</taxon>
        <taxon>Kitasatosporales</taxon>
        <taxon>Streptomycetaceae</taxon>
        <taxon>Streptomyces</taxon>
        <taxon>Streptomyces aurantiacus group</taxon>
    </lineage>
</organism>
<feature type="transmembrane region" description="Helical" evidence="1">
    <location>
        <begin position="170"/>
        <end position="191"/>
    </location>
</feature>
<accession>A0A385D8S9</accession>
<dbReference type="KEGG" id="sky:D0C37_09320"/>
<keyword evidence="1" id="KW-1133">Transmembrane helix</keyword>
<keyword evidence="1" id="KW-0472">Membrane</keyword>
<feature type="transmembrane region" description="Helical" evidence="1">
    <location>
        <begin position="117"/>
        <end position="150"/>
    </location>
</feature>
<name>A0A385D8S9_9ACTN</name>
<dbReference type="EMBL" id="CP031742">
    <property type="protein sequence ID" value="AXQ54782.1"/>
    <property type="molecule type" value="Genomic_DNA"/>
</dbReference>
<sequence>MAITRSTAPPPVLHARLHRLAPAAACLALLLAAVWWNGDASAGFGDQDRAPLAALTPALAAALAVGASASYGPEVEAGSVRARWWLRLWPLLALTVPTAALVALAPGADAAVTVRNAIGAAGLSAGASVLAGAPLGALLGPLHAAAVWLAAPPVHGRRYEVPAWPAAEGAAPLAWAVASAVGAAGVGLWLARGPRTVRAAAG</sequence>
<dbReference type="RefSeq" id="WP_117349125.1">
    <property type="nucleotide sequence ID" value="NZ_CP031742.1"/>
</dbReference>
<feature type="transmembrane region" description="Helical" evidence="1">
    <location>
        <begin position="20"/>
        <end position="38"/>
    </location>
</feature>
<feature type="transmembrane region" description="Helical" evidence="1">
    <location>
        <begin position="84"/>
        <end position="105"/>
    </location>
</feature>
<reference evidence="2 3" key="1">
    <citation type="submission" date="2018-08" db="EMBL/GenBank/DDBJ databases">
        <authorList>
            <person name="Ferrada E.E."/>
            <person name="Latorre B.A."/>
        </authorList>
    </citation>
    <scope>NUCLEOTIDE SEQUENCE [LARGE SCALE GENOMIC DNA]</scope>
    <source>
        <strain evidence="2 3">VK-A60T</strain>
    </source>
</reference>
<evidence type="ECO:0000313" key="2">
    <source>
        <dbReference type="EMBL" id="AXQ54782.1"/>
    </source>
</evidence>
<protein>
    <submittedName>
        <fullName evidence="2">Uncharacterized protein</fullName>
    </submittedName>
</protein>
<evidence type="ECO:0000256" key="1">
    <source>
        <dbReference type="SAM" id="Phobius"/>
    </source>
</evidence>
<dbReference type="AlphaFoldDB" id="A0A385D8S9"/>
<proteinExistence type="predicted"/>
<evidence type="ECO:0000313" key="3">
    <source>
        <dbReference type="Proteomes" id="UP000259636"/>
    </source>
</evidence>